<organism evidence="2">
    <name type="scientific">Stegastes partitus</name>
    <name type="common">bicolor damselfish</name>
    <dbReference type="NCBI Taxonomy" id="144197"/>
    <lineage>
        <taxon>Eukaryota</taxon>
        <taxon>Metazoa</taxon>
        <taxon>Chordata</taxon>
        <taxon>Craniata</taxon>
        <taxon>Vertebrata</taxon>
        <taxon>Euteleostomi</taxon>
        <taxon>Actinopterygii</taxon>
        <taxon>Neopterygii</taxon>
        <taxon>Teleostei</taxon>
        <taxon>Neoteleostei</taxon>
        <taxon>Acanthomorphata</taxon>
        <taxon>Ovalentaria</taxon>
        <taxon>Pomacentridae</taxon>
        <taxon>Stegastes</taxon>
    </lineage>
</organism>
<evidence type="ECO:0000313" key="2">
    <source>
        <dbReference type="Ensembl" id="ENSSPAP00000025902.1"/>
    </source>
</evidence>
<dbReference type="Ensembl" id="ENSSPAT00000026328.1">
    <property type="protein sequence ID" value="ENSSPAP00000025902.1"/>
    <property type="gene ID" value="ENSSPAG00000019555.1"/>
</dbReference>
<accession>A0A3B5BH36</accession>
<dbReference type="InterPro" id="IPR036396">
    <property type="entry name" value="Cyt_P450_sf"/>
</dbReference>
<keyword evidence="1" id="KW-0732">Signal</keyword>
<dbReference type="GO" id="GO:0020037">
    <property type="term" value="F:heme binding"/>
    <property type="evidence" value="ECO:0007669"/>
    <property type="project" value="InterPro"/>
</dbReference>
<dbReference type="GO" id="GO:0016705">
    <property type="term" value="F:oxidoreductase activity, acting on paired donors, with incorporation or reduction of molecular oxygen"/>
    <property type="evidence" value="ECO:0007669"/>
    <property type="project" value="InterPro"/>
</dbReference>
<evidence type="ECO:0000256" key="1">
    <source>
        <dbReference type="SAM" id="SignalP"/>
    </source>
</evidence>
<name>A0A3B5BH36_9TELE</name>
<dbReference type="GO" id="GO:0004497">
    <property type="term" value="F:monooxygenase activity"/>
    <property type="evidence" value="ECO:0007669"/>
    <property type="project" value="InterPro"/>
</dbReference>
<dbReference type="STRING" id="144197.ENSSPAP00000025902"/>
<feature type="signal peptide" evidence="1">
    <location>
        <begin position="1"/>
        <end position="21"/>
    </location>
</feature>
<dbReference type="SUPFAM" id="SSF48264">
    <property type="entry name" value="Cytochrome P450"/>
    <property type="match status" value="1"/>
</dbReference>
<dbReference type="GO" id="GO:0005506">
    <property type="term" value="F:iron ion binding"/>
    <property type="evidence" value="ECO:0007669"/>
    <property type="project" value="InterPro"/>
</dbReference>
<dbReference type="GeneTree" id="ENSGT00940000177147"/>
<protein>
    <submittedName>
        <fullName evidence="2">Uncharacterized protein</fullName>
    </submittedName>
</protein>
<dbReference type="Gene3D" id="1.10.630.10">
    <property type="entry name" value="Cytochrome P450"/>
    <property type="match status" value="1"/>
</dbReference>
<feature type="chain" id="PRO_5017393027" evidence="1">
    <location>
        <begin position="22"/>
        <end position="75"/>
    </location>
</feature>
<reference evidence="2" key="1">
    <citation type="submission" date="2023-09" db="UniProtKB">
        <authorList>
            <consortium name="Ensembl"/>
        </authorList>
    </citation>
    <scope>IDENTIFICATION</scope>
</reference>
<proteinExistence type="predicted"/>
<sequence>MEGFSVLLLLCIFFIILQLKSRRPKNFPPGPPTLPIVGNLLQLNLHNPLEDFERVRKRLQGMMLLFQCRELLWSQ</sequence>
<dbReference type="AlphaFoldDB" id="A0A3B5BH36"/>